<dbReference type="GO" id="GO:0051536">
    <property type="term" value="F:iron-sulfur cluster binding"/>
    <property type="evidence" value="ECO:0007669"/>
    <property type="project" value="UniProtKB-KW"/>
</dbReference>
<keyword evidence="6" id="KW-1185">Reference proteome</keyword>
<dbReference type="Gene3D" id="3.30.70.20">
    <property type="match status" value="1"/>
</dbReference>
<feature type="domain" description="4Fe-4S ferredoxin-type" evidence="4">
    <location>
        <begin position="4"/>
        <end position="32"/>
    </location>
</feature>
<protein>
    <submittedName>
        <fullName evidence="5">4Fe-4S binding protein</fullName>
    </submittedName>
</protein>
<accession>A0AA42DQE5</accession>
<comment type="caution">
    <text evidence="5">The sequence shown here is derived from an EMBL/GenBank/DDBJ whole genome shotgun (WGS) entry which is preliminary data.</text>
</comment>
<dbReference type="PROSITE" id="PS00198">
    <property type="entry name" value="4FE4S_FER_1"/>
    <property type="match status" value="1"/>
</dbReference>
<evidence type="ECO:0000313" key="5">
    <source>
        <dbReference type="EMBL" id="MDA3733046.1"/>
    </source>
</evidence>
<keyword evidence="1" id="KW-0479">Metal-binding</keyword>
<dbReference type="PROSITE" id="PS51379">
    <property type="entry name" value="4FE4S_FER_2"/>
    <property type="match status" value="2"/>
</dbReference>
<evidence type="ECO:0000259" key="4">
    <source>
        <dbReference type="PROSITE" id="PS51379"/>
    </source>
</evidence>
<dbReference type="Proteomes" id="UP001169242">
    <property type="component" value="Unassembled WGS sequence"/>
</dbReference>
<sequence>MQNKHYRIDARCNGCGACKKVCPVHCISRGNPYSINQIKCIRCGRCVSRCWRKYIKEETVQ</sequence>
<organism evidence="5 6">
    <name type="scientific">Holtiella tumoricola</name>
    <dbReference type="NCBI Taxonomy" id="3018743"/>
    <lineage>
        <taxon>Bacteria</taxon>
        <taxon>Bacillati</taxon>
        <taxon>Bacillota</taxon>
        <taxon>Clostridia</taxon>
        <taxon>Lachnospirales</taxon>
        <taxon>Cellulosilyticaceae</taxon>
        <taxon>Holtiella</taxon>
    </lineage>
</organism>
<dbReference type="SUPFAM" id="SSF54862">
    <property type="entry name" value="4Fe-4S ferredoxins"/>
    <property type="match status" value="1"/>
</dbReference>
<feature type="domain" description="4Fe-4S ferredoxin-type" evidence="4">
    <location>
        <begin position="33"/>
        <end position="60"/>
    </location>
</feature>
<reference evidence="5" key="1">
    <citation type="journal article" date="2023" name="Int. J. Syst. Evol. Microbiol.">
        <title>&lt;i&gt;Holtiella tumoricola&lt;/i&gt; gen. nov. sp. nov., isolated from a human clinical sample.</title>
        <authorList>
            <person name="Allen-Vercoe E."/>
            <person name="Daigneault M.C."/>
            <person name="Vancuren S.J."/>
            <person name="Cochrane K."/>
            <person name="O'Neal L.L."/>
            <person name="Sankaranarayanan K."/>
            <person name="Lawson P.A."/>
        </authorList>
    </citation>
    <scope>NUCLEOTIDE SEQUENCE</scope>
    <source>
        <strain evidence="5">CC70A</strain>
    </source>
</reference>
<dbReference type="AlphaFoldDB" id="A0AA42DQE5"/>
<gene>
    <name evidence="5" type="ORF">PBV87_16340</name>
</gene>
<evidence type="ECO:0000256" key="2">
    <source>
        <dbReference type="ARBA" id="ARBA00023004"/>
    </source>
</evidence>
<dbReference type="InterPro" id="IPR017896">
    <property type="entry name" value="4Fe4S_Fe-S-bd"/>
</dbReference>
<dbReference type="Pfam" id="PF13237">
    <property type="entry name" value="Fer4_10"/>
    <property type="match status" value="1"/>
</dbReference>
<evidence type="ECO:0000256" key="3">
    <source>
        <dbReference type="ARBA" id="ARBA00023014"/>
    </source>
</evidence>
<keyword evidence="2" id="KW-0408">Iron</keyword>
<proteinExistence type="predicted"/>
<keyword evidence="3" id="KW-0411">Iron-sulfur</keyword>
<evidence type="ECO:0000313" key="6">
    <source>
        <dbReference type="Proteomes" id="UP001169242"/>
    </source>
</evidence>
<dbReference type="RefSeq" id="WP_082238709.1">
    <property type="nucleotide sequence ID" value="NZ_JAQIFT010000059.1"/>
</dbReference>
<name>A0AA42DQE5_9FIRM</name>
<dbReference type="InterPro" id="IPR017900">
    <property type="entry name" value="4Fe4S_Fe_S_CS"/>
</dbReference>
<dbReference type="GO" id="GO:0046872">
    <property type="term" value="F:metal ion binding"/>
    <property type="evidence" value="ECO:0007669"/>
    <property type="project" value="UniProtKB-KW"/>
</dbReference>
<evidence type="ECO:0000256" key="1">
    <source>
        <dbReference type="ARBA" id="ARBA00022723"/>
    </source>
</evidence>
<dbReference type="EMBL" id="JAQIFT010000059">
    <property type="protein sequence ID" value="MDA3733046.1"/>
    <property type="molecule type" value="Genomic_DNA"/>
</dbReference>